<proteinExistence type="predicted"/>
<dbReference type="Pfam" id="PF03107">
    <property type="entry name" value="C1_2"/>
    <property type="match status" value="2"/>
</dbReference>
<feature type="domain" description="DC1" evidence="2">
    <location>
        <begin position="134"/>
        <end position="179"/>
    </location>
</feature>
<dbReference type="InterPro" id="IPR004146">
    <property type="entry name" value="DC1"/>
</dbReference>
<keyword evidence="1" id="KW-0677">Repeat</keyword>
<feature type="domain" description="DC1" evidence="2">
    <location>
        <begin position="63"/>
        <end position="107"/>
    </location>
</feature>
<dbReference type="PANTHER" id="PTHR46288:SF27">
    <property type="entry name" value="CYSTEINE_HISTIDINE-RICH C1 DOMAIN FAMILY PROTEIN"/>
    <property type="match status" value="1"/>
</dbReference>
<dbReference type="EMBL" id="JBBPBM010000004">
    <property type="protein sequence ID" value="KAK8589785.1"/>
    <property type="molecule type" value="Genomic_DNA"/>
</dbReference>
<evidence type="ECO:0000313" key="4">
    <source>
        <dbReference type="Proteomes" id="UP001472677"/>
    </source>
</evidence>
<dbReference type="InterPro" id="IPR046349">
    <property type="entry name" value="C1-like_sf"/>
</dbReference>
<organism evidence="3 4">
    <name type="scientific">Hibiscus sabdariffa</name>
    <name type="common">roselle</name>
    <dbReference type="NCBI Taxonomy" id="183260"/>
    <lineage>
        <taxon>Eukaryota</taxon>
        <taxon>Viridiplantae</taxon>
        <taxon>Streptophyta</taxon>
        <taxon>Embryophyta</taxon>
        <taxon>Tracheophyta</taxon>
        <taxon>Spermatophyta</taxon>
        <taxon>Magnoliopsida</taxon>
        <taxon>eudicotyledons</taxon>
        <taxon>Gunneridae</taxon>
        <taxon>Pentapetalae</taxon>
        <taxon>rosids</taxon>
        <taxon>malvids</taxon>
        <taxon>Malvales</taxon>
        <taxon>Malvaceae</taxon>
        <taxon>Malvoideae</taxon>
        <taxon>Hibiscus</taxon>
    </lineage>
</organism>
<evidence type="ECO:0000256" key="1">
    <source>
        <dbReference type="ARBA" id="ARBA00022737"/>
    </source>
</evidence>
<reference evidence="3 4" key="1">
    <citation type="journal article" date="2024" name="G3 (Bethesda)">
        <title>Genome assembly of Hibiscus sabdariffa L. provides insights into metabolisms of medicinal natural products.</title>
        <authorList>
            <person name="Kim T."/>
        </authorList>
    </citation>
    <scope>NUCLEOTIDE SEQUENCE [LARGE SCALE GENOMIC DNA]</scope>
    <source>
        <strain evidence="3">TK-2024</strain>
        <tissue evidence="3">Old leaves</tissue>
    </source>
</reference>
<dbReference type="Proteomes" id="UP001472677">
    <property type="component" value="Unassembled WGS sequence"/>
</dbReference>
<gene>
    <name evidence="3" type="ORF">V6N12_024176</name>
</gene>
<protein>
    <recommendedName>
        <fullName evidence="2">DC1 domain-containing protein</fullName>
    </recommendedName>
</protein>
<keyword evidence="4" id="KW-1185">Reference proteome</keyword>
<dbReference type="SUPFAM" id="SSF57889">
    <property type="entry name" value="Cysteine-rich domain"/>
    <property type="match status" value="3"/>
</dbReference>
<evidence type="ECO:0000259" key="2">
    <source>
        <dbReference type="Pfam" id="PF03107"/>
    </source>
</evidence>
<accession>A0ABR2FZU6</accession>
<evidence type="ECO:0000313" key="3">
    <source>
        <dbReference type="EMBL" id="KAK8589785.1"/>
    </source>
</evidence>
<sequence length="205" mass="23685">MDNKLSSKCDHYRYLEMLEERCCDECGGKISDPAFACEGCNVCLHKSCALKKRRRLSHEIMHPLHLQHQLQLLWSNDDFICDKCLYISSGYAYKCSPCGFGLDLACASSTNDELPNQESLRFEGGKKKTIQHYSHSHKLSFFKYRKIHEEDYDCFWCEKHLLGVCYGCLLCKFFLHPVCSDKMPRTLPSFSSWAPSSLKLQRCGL</sequence>
<dbReference type="PANTHER" id="PTHR46288">
    <property type="entry name" value="PHORBOL-ESTER/DAG-TYPE DOMAIN-CONTAINING PROTEIN"/>
    <property type="match status" value="1"/>
</dbReference>
<name>A0ABR2FZU6_9ROSI</name>
<comment type="caution">
    <text evidence="3">The sequence shown here is derived from an EMBL/GenBank/DDBJ whole genome shotgun (WGS) entry which is preliminary data.</text>
</comment>